<dbReference type="PROSITE" id="PS51011">
    <property type="entry name" value="ARID"/>
    <property type="match status" value="1"/>
</dbReference>
<dbReference type="SUPFAM" id="SSF46774">
    <property type="entry name" value="ARID-like"/>
    <property type="match status" value="1"/>
</dbReference>
<feature type="domain" description="HMG box" evidence="4">
    <location>
        <begin position="253"/>
        <end position="320"/>
    </location>
</feature>
<dbReference type="GO" id="GO:0005634">
    <property type="term" value="C:nucleus"/>
    <property type="evidence" value="ECO:0000318"/>
    <property type="project" value="GO_Central"/>
</dbReference>
<keyword evidence="1" id="KW-0238">DNA-binding</keyword>
<dbReference type="PANTHER" id="PTHR46691:SF1">
    <property type="entry name" value="AT-RICH INTERACTIVE DOMAIN-CONTAINING PROTEIN 2"/>
    <property type="match status" value="1"/>
</dbReference>
<dbReference type="OrthoDB" id="338531at2759"/>
<dbReference type="Proteomes" id="UP000189703">
    <property type="component" value="Unplaced"/>
</dbReference>
<dbReference type="STRING" id="4432.A0A1U8ASL4"/>
<accession>A0A1U8ASL4</accession>
<dbReference type="RefSeq" id="XP_010266072.1">
    <property type="nucleotide sequence ID" value="XM_010267770.2"/>
</dbReference>
<dbReference type="InterPro" id="IPR001606">
    <property type="entry name" value="ARID_dom"/>
</dbReference>
<name>A0A1U8ASL4_NELNU</name>
<organism evidence="6 8">
    <name type="scientific">Nelumbo nucifera</name>
    <name type="common">Sacred lotus</name>
    <dbReference type="NCBI Taxonomy" id="4432"/>
    <lineage>
        <taxon>Eukaryota</taxon>
        <taxon>Viridiplantae</taxon>
        <taxon>Streptophyta</taxon>
        <taxon>Embryophyta</taxon>
        <taxon>Tracheophyta</taxon>
        <taxon>Spermatophyta</taxon>
        <taxon>Magnoliopsida</taxon>
        <taxon>Proteales</taxon>
        <taxon>Nelumbonaceae</taxon>
        <taxon>Nelumbo</taxon>
    </lineage>
</organism>
<reference evidence="7 8" key="1">
    <citation type="submission" date="2025-04" db="UniProtKB">
        <authorList>
            <consortium name="RefSeq"/>
        </authorList>
    </citation>
    <scope>IDENTIFICATION</scope>
</reference>
<dbReference type="GO" id="GO:0003677">
    <property type="term" value="F:DNA binding"/>
    <property type="evidence" value="ECO:0000318"/>
    <property type="project" value="GO_Central"/>
</dbReference>
<dbReference type="PANTHER" id="PTHR46691">
    <property type="entry name" value="HIGH MOBILITY GROUP B PROTEIN 9"/>
    <property type="match status" value="1"/>
</dbReference>
<evidence type="ECO:0000259" key="5">
    <source>
        <dbReference type="PROSITE" id="PS51011"/>
    </source>
</evidence>
<dbReference type="PROSITE" id="PS50118">
    <property type="entry name" value="HMG_BOX_2"/>
    <property type="match status" value="1"/>
</dbReference>
<feature type="coiled-coil region" evidence="2">
    <location>
        <begin position="309"/>
        <end position="336"/>
    </location>
</feature>
<feature type="DNA-binding region" description="HMG box" evidence="1">
    <location>
        <begin position="253"/>
        <end position="320"/>
    </location>
</feature>
<feature type="compositionally biased region" description="Basic residues" evidence="3">
    <location>
        <begin position="238"/>
        <end position="247"/>
    </location>
</feature>
<dbReference type="SMART" id="SM00398">
    <property type="entry name" value="HMG"/>
    <property type="match status" value="1"/>
</dbReference>
<evidence type="ECO:0000313" key="7">
    <source>
        <dbReference type="RefSeq" id="XP_010266072.1"/>
    </source>
</evidence>
<dbReference type="Pfam" id="PF01388">
    <property type="entry name" value="ARID"/>
    <property type="match status" value="1"/>
</dbReference>
<keyword evidence="1" id="KW-0539">Nucleus</keyword>
<keyword evidence="2" id="KW-0175">Coiled coil</keyword>
<evidence type="ECO:0000256" key="3">
    <source>
        <dbReference type="SAM" id="MobiDB-lite"/>
    </source>
</evidence>
<dbReference type="eggNOG" id="KOG0381">
    <property type="taxonomic scope" value="Eukaryota"/>
</dbReference>
<dbReference type="InterPro" id="IPR045303">
    <property type="entry name" value="ARID_HMGB9-like"/>
</dbReference>
<dbReference type="RefSeq" id="XP_010266073.1">
    <property type="nucleotide sequence ID" value="XM_010267771.1"/>
</dbReference>
<dbReference type="InterPro" id="IPR036910">
    <property type="entry name" value="HMG_box_dom_sf"/>
</dbReference>
<dbReference type="KEGG" id="nnu:104603688"/>
<feature type="compositionally biased region" description="Low complexity" evidence="3">
    <location>
        <begin position="149"/>
        <end position="168"/>
    </location>
</feature>
<feature type="region of interest" description="Disordered" evidence="3">
    <location>
        <begin position="216"/>
        <end position="259"/>
    </location>
</feature>
<dbReference type="Gene3D" id="1.10.30.10">
    <property type="entry name" value="High mobility group box domain"/>
    <property type="match status" value="1"/>
</dbReference>
<dbReference type="SMART" id="SM00501">
    <property type="entry name" value="BRIGHT"/>
    <property type="match status" value="1"/>
</dbReference>
<evidence type="ECO:0000259" key="4">
    <source>
        <dbReference type="PROSITE" id="PS50118"/>
    </source>
</evidence>
<feature type="domain" description="ARID" evidence="5">
    <location>
        <begin position="35"/>
        <end position="126"/>
    </location>
</feature>
<evidence type="ECO:0000313" key="6">
    <source>
        <dbReference type="Proteomes" id="UP000189703"/>
    </source>
</evidence>
<dbReference type="eggNOG" id="KOG2744">
    <property type="taxonomic scope" value="Eukaryota"/>
</dbReference>
<dbReference type="CDD" id="cd22009">
    <property type="entry name" value="HMG-box_AtHMGB9-like"/>
    <property type="match status" value="1"/>
</dbReference>
<dbReference type="SMART" id="SM01014">
    <property type="entry name" value="ARID"/>
    <property type="match status" value="1"/>
</dbReference>
<proteinExistence type="predicted"/>
<dbReference type="OMA" id="MPERESN"/>
<keyword evidence="6" id="KW-1185">Reference proteome</keyword>
<dbReference type="InterPro" id="IPR009071">
    <property type="entry name" value="HMG_box_dom"/>
</dbReference>
<evidence type="ECO:0000313" key="8">
    <source>
        <dbReference type="RefSeq" id="XP_010266073.1"/>
    </source>
</evidence>
<evidence type="ECO:0000256" key="1">
    <source>
        <dbReference type="PROSITE-ProRule" id="PRU00267"/>
    </source>
</evidence>
<dbReference type="Gene3D" id="1.10.150.60">
    <property type="entry name" value="ARID DNA-binding domain"/>
    <property type="match status" value="1"/>
</dbReference>
<dbReference type="AlphaFoldDB" id="A0A1U8ASL4"/>
<evidence type="ECO:0000256" key="2">
    <source>
        <dbReference type="SAM" id="Coils"/>
    </source>
</evidence>
<dbReference type="CDD" id="cd16872">
    <property type="entry name" value="ARID_HMGB9-like"/>
    <property type="match status" value="1"/>
</dbReference>
<dbReference type="InterPro" id="IPR036431">
    <property type="entry name" value="ARID_dom_sf"/>
</dbReference>
<sequence>MSSEPEEEKIAIMTQVNVVEDKGYPSPLSSHEDVVKNPTVFWDTLRQFHSNLGTKFMVPVIGGKELDLHLLYVEVTKRGGFQQVVREKKWRDVSAAFNFSPTTTSASFVLRKHYSSLLHFYEQVYFFKLPEALPVMSPPCKSEMPHPMESGSESMQQQQEQTSQKTTTNSPDLNIREHSYLPVVGTIDGKFDYGYLVSVKLGSDILHGILYHPPSTAPSSSISPINAGISCESTPRLSGKKKRRRKHGDPSHPKPNRSGYNFFFAEKHSMLKALYPSKEREFTKMIGESWFKLSEEERMVYQNIGLKDKERYRRELKEYKERLSLKQLQAAEVETADPRGKSQDEN</sequence>
<dbReference type="Pfam" id="PF00505">
    <property type="entry name" value="HMG_box"/>
    <property type="match status" value="1"/>
</dbReference>
<protein>
    <submittedName>
        <fullName evidence="7 8">High mobility group B protein 9-like</fullName>
    </submittedName>
</protein>
<feature type="compositionally biased region" description="Low complexity" evidence="3">
    <location>
        <begin position="216"/>
        <end position="230"/>
    </location>
</feature>
<feature type="region of interest" description="Disordered" evidence="3">
    <location>
        <begin position="139"/>
        <end position="174"/>
    </location>
</feature>
<dbReference type="GeneID" id="104603688"/>
<dbReference type="SUPFAM" id="SSF47095">
    <property type="entry name" value="HMG-box"/>
    <property type="match status" value="1"/>
</dbReference>
<gene>
    <name evidence="7 8" type="primary">LOC104603688</name>
</gene>